<gene>
    <name evidence="1" type="ORF">CWATWH0402_6342</name>
</gene>
<evidence type="ECO:0000313" key="1">
    <source>
        <dbReference type="EMBL" id="CCQ67842.1"/>
    </source>
</evidence>
<dbReference type="SUPFAM" id="SSF50199">
    <property type="entry name" value="Staphylococcal nuclease"/>
    <property type="match status" value="1"/>
</dbReference>
<dbReference type="EMBL" id="CAQN01000662">
    <property type="protein sequence ID" value="CCQ67842.1"/>
    <property type="molecule type" value="Genomic_DNA"/>
</dbReference>
<dbReference type="InterPro" id="IPR035437">
    <property type="entry name" value="SNase_OB-fold_sf"/>
</dbReference>
<evidence type="ECO:0000313" key="2">
    <source>
        <dbReference type="Proteomes" id="UP000018130"/>
    </source>
</evidence>
<dbReference type="AlphaFoldDB" id="T2JTD8"/>
<dbReference type="Gene3D" id="2.40.50.90">
    <property type="match status" value="1"/>
</dbReference>
<comment type="caution">
    <text evidence="1">The sequence shown here is derived from an EMBL/GenBank/DDBJ whole genome shotgun (WGS) entry which is preliminary data.</text>
</comment>
<dbReference type="Proteomes" id="UP000018130">
    <property type="component" value="Unassembled WGS sequence"/>
</dbReference>
<organism evidence="1 2">
    <name type="scientific">Crocosphaera watsonii WH 0402</name>
    <dbReference type="NCBI Taxonomy" id="1284629"/>
    <lineage>
        <taxon>Bacteria</taxon>
        <taxon>Bacillati</taxon>
        <taxon>Cyanobacteriota</taxon>
        <taxon>Cyanophyceae</taxon>
        <taxon>Oscillatoriophycideae</taxon>
        <taxon>Chroococcales</taxon>
        <taxon>Aphanothecaceae</taxon>
        <taxon>Crocosphaera</taxon>
    </lineage>
</organism>
<accession>T2JTD8</accession>
<sequence>MQLRQVSDGMVWGYDKYKSDCPSWNEIATAQQQAQAANRRVWAENPIPPWEWRRSN</sequence>
<reference evidence="1 2" key="2">
    <citation type="submission" date="2013-09" db="EMBL/GenBank/DDBJ databases">
        <title>Whole genome comparison of six Crocosphaera watsonii strains with differing phenotypes.</title>
        <authorList>
            <person name="Bench S.R."/>
            <person name="Heller P."/>
            <person name="Frank I."/>
            <person name="Arciniega M."/>
            <person name="Shilova I.N."/>
            <person name="Zehr J.P."/>
        </authorList>
    </citation>
    <scope>NUCLEOTIDE SEQUENCE [LARGE SCALE GENOMIC DNA]</scope>
    <source>
        <strain evidence="1 2">WH 0402</strain>
    </source>
</reference>
<name>T2JTD8_CROWT</name>
<protein>
    <submittedName>
        <fullName evidence="1">Peptidoglycan-binding domain 1:Staphylococcus nuclease (SNase-like)</fullName>
    </submittedName>
</protein>
<reference evidence="1 2" key="1">
    <citation type="submission" date="2013-01" db="EMBL/GenBank/DDBJ databases">
        <authorList>
            <person name="Bench S."/>
        </authorList>
    </citation>
    <scope>NUCLEOTIDE SEQUENCE [LARGE SCALE GENOMIC DNA]</scope>
    <source>
        <strain evidence="1 2">WH 0402</strain>
    </source>
</reference>
<proteinExistence type="predicted"/>